<organism evidence="1 2">
    <name type="scientific">Mariniradius saccharolyticus AK6</name>
    <dbReference type="NCBI Taxonomy" id="1239962"/>
    <lineage>
        <taxon>Bacteria</taxon>
        <taxon>Pseudomonadati</taxon>
        <taxon>Bacteroidota</taxon>
        <taxon>Cytophagia</taxon>
        <taxon>Cytophagales</taxon>
        <taxon>Cyclobacteriaceae</taxon>
        <taxon>Mariniradius</taxon>
    </lineage>
</organism>
<dbReference type="InParanoid" id="M7Y3B0"/>
<comment type="caution">
    <text evidence="1">The sequence shown here is derived from an EMBL/GenBank/DDBJ whole genome shotgun (WGS) entry which is preliminary data.</text>
</comment>
<gene>
    <name evidence="1" type="ORF">C943_01977</name>
</gene>
<protein>
    <submittedName>
        <fullName evidence="1">Uncharacterized protein</fullName>
    </submittedName>
</protein>
<dbReference type="Proteomes" id="UP000010953">
    <property type="component" value="Unassembled WGS sequence"/>
</dbReference>
<name>M7Y3B0_9BACT</name>
<proteinExistence type="predicted"/>
<keyword evidence="2" id="KW-1185">Reference proteome</keyword>
<sequence>MVWDFGQGRNEKGEDLGFQINLMGHHSESRESIHKAMQLGVIHSI</sequence>
<evidence type="ECO:0000313" key="1">
    <source>
        <dbReference type="EMBL" id="EMS31706.1"/>
    </source>
</evidence>
<accession>M7Y3B0</accession>
<reference evidence="1" key="1">
    <citation type="submission" date="2013-01" db="EMBL/GenBank/DDBJ databases">
        <title>Genome assembly of Mariniradius saccharolyticus AK6.</title>
        <authorList>
            <person name="Vaidya B."/>
            <person name="Khatri I."/>
            <person name="Tanuku N.R.S."/>
            <person name="Subramanian S."/>
            <person name="Pinnaka A."/>
        </authorList>
    </citation>
    <scope>NUCLEOTIDE SEQUENCE [LARGE SCALE GENOMIC DNA]</scope>
    <source>
        <strain evidence="1">AK6</strain>
    </source>
</reference>
<dbReference type="EMBL" id="AMZY02000018">
    <property type="protein sequence ID" value="EMS31706.1"/>
    <property type="molecule type" value="Genomic_DNA"/>
</dbReference>
<dbReference type="AlphaFoldDB" id="M7Y3B0"/>
<evidence type="ECO:0000313" key="2">
    <source>
        <dbReference type="Proteomes" id="UP000010953"/>
    </source>
</evidence>